<proteinExistence type="predicted"/>
<evidence type="ECO:0000313" key="3">
    <source>
        <dbReference type="Proteomes" id="UP000199340"/>
    </source>
</evidence>
<dbReference type="Proteomes" id="UP000199340">
    <property type="component" value="Unassembled WGS sequence"/>
</dbReference>
<keyword evidence="3" id="KW-1185">Reference proteome</keyword>
<protein>
    <submittedName>
        <fullName evidence="2">Hint domain-containing protein</fullName>
    </submittedName>
</protein>
<dbReference type="OrthoDB" id="6305173at2"/>
<dbReference type="RefSeq" id="WP_090028953.1">
    <property type="nucleotide sequence ID" value="NZ_FNEB01000006.1"/>
</dbReference>
<organism evidence="2 3">
    <name type="scientific">Lutimaribacter saemankumensis</name>
    <dbReference type="NCBI Taxonomy" id="490829"/>
    <lineage>
        <taxon>Bacteria</taxon>
        <taxon>Pseudomonadati</taxon>
        <taxon>Pseudomonadota</taxon>
        <taxon>Alphaproteobacteria</taxon>
        <taxon>Rhodobacterales</taxon>
        <taxon>Roseobacteraceae</taxon>
        <taxon>Lutimaribacter</taxon>
    </lineage>
</organism>
<dbReference type="STRING" id="490829.SAMN05421850_10661"/>
<dbReference type="InterPro" id="IPR028992">
    <property type="entry name" value="Hedgehog/Intein_dom"/>
</dbReference>
<reference evidence="2 3" key="1">
    <citation type="submission" date="2016-10" db="EMBL/GenBank/DDBJ databases">
        <authorList>
            <person name="de Groot N.N."/>
        </authorList>
    </citation>
    <scope>NUCLEOTIDE SEQUENCE [LARGE SCALE GENOMIC DNA]</scope>
    <source>
        <strain evidence="2 3">DSM 28010</strain>
    </source>
</reference>
<dbReference type="Gene3D" id="2.170.16.10">
    <property type="entry name" value="Hedgehog/Intein (Hint) domain"/>
    <property type="match status" value="1"/>
</dbReference>
<sequence>MAFSIFAADNEFAVSTGSNVNSGGDRSDFDYPPTSSINLVVTTNDGDTDPRLFEIGDTYDLSFGGAGGSQTIEDATVLRSDMAEAGGGIIVFEGLDQSGNLTQVVWTPGFDLQSWYFNNFTGGIPPQFFTTDQNAAYVHEFVCFAAETRIATPLGARRVDDIQPGDAVITLDRGARPVVWVGRRRVKGYGANAPVEIATGVLGNMGPLRLSQQHMVLWNSVLSELLFAAQEVLIPVRALVDGRNVRLRPCADITYVHLMLDRHELLIAEGAVCESLLRVPSWIGDDGPDPGHRTVRPVLTYQEARIVTGVAARQSTRAPALL</sequence>
<dbReference type="AlphaFoldDB" id="A0A1G8P397"/>
<dbReference type="SUPFAM" id="SSF51294">
    <property type="entry name" value="Hedgehog/intein (Hint) domain"/>
    <property type="match status" value="1"/>
</dbReference>
<dbReference type="InterPro" id="IPR036844">
    <property type="entry name" value="Hint_dom_sf"/>
</dbReference>
<gene>
    <name evidence="2" type="ORF">SAMN05421850_10661</name>
</gene>
<evidence type="ECO:0000313" key="2">
    <source>
        <dbReference type="EMBL" id="SDI86912.1"/>
    </source>
</evidence>
<accession>A0A1G8P397</accession>
<dbReference type="EMBL" id="FNEB01000006">
    <property type="protein sequence ID" value="SDI86912.1"/>
    <property type="molecule type" value="Genomic_DNA"/>
</dbReference>
<name>A0A1G8P397_9RHOB</name>
<dbReference type="Pfam" id="PF13403">
    <property type="entry name" value="Hint_2"/>
    <property type="match status" value="1"/>
</dbReference>
<feature type="domain" description="Hedgehog/Intein (Hint)" evidence="1">
    <location>
        <begin position="142"/>
        <end position="278"/>
    </location>
</feature>
<evidence type="ECO:0000259" key="1">
    <source>
        <dbReference type="Pfam" id="PF13403"/>
    </source>
</evidence>